<dbReference type="InterPro" id="IPR000688">
    <property type="entry name" value="HypA/HybF"/>
</dbReference>
<dbReference type="PIRSF" id="PIRSF004761">
    <property type="entry name" value="Hydrgn_mat_HypA"/>
    <property type="match status" value="1"/>
</dbReference>
<feature type="binding site" evidence="5">
    <location>
        <position position="2"/>
    </location>
    <ligand>
        <name>Ni(2+)</name>
        <dbReference type="ChEBI" id="CHEBI:49786"/>
    </ligand>
</feature>
<reference evidence="6 7" key="1">
    <citation type="submission" date="2020-07" db="EMBL/GenBank/DDBJ databases">
        <title>Bacterium isolated from marien macroalgae.</title>
        <authorList>
            <person name="Zhu K."/>
            <person name="Lu D."/>
            <person name="Du Z."/>
        </authorList>
    </citation>
    <scope>NUCLEOTIDE SEQUENCE [LARGE SCALE GENOMIC DNA]</scope>
    <source>
        <strain evidence="6 7">3-1745</strain>
    </source>
</reference>
<feature type="binding site" evidence="5">
    <location>
        <position position="73"/>
    </location>
    <ligand>
        <name>Zn(2+)</name>
        <dbReference type="ChEBI" id="CHEBI:29105"/>
    </ligand>
</feature>
<evidence type="ECO:0000256" key="5">
    <source>
        <dbReference type="HAMAP-Rule" id="MF_00213"/>
    </source>
</evidence>
<dbReference type="Gene3D" id="3.30.2320.80">
    <property type="match status" value="1"/>
</dbReference>
<dbReference type="GO" id="GO:0008270">
    <property type="term" value="F:zinc ion binding"/>
    <property type="evidence" value="ECO:0007669"/>
    <property type="project" value="UniProtKB-UniRule"/>
</dbReference>
<gene>
    <name evidence="5 6" type="primary">hypA</name>
    <name evidence="6" type="ORF">H1S06_05360</name>
</gene>
<dbReference type="RefSeq" id="WP_181737995.1">
    <property type="nucleotide sequence ID" value="NZ_JACEMT010000041.1"/>
</dbReference>
<dbReference type="Pfam" id="PF01155">
    <property type="entry name" value="HypA"/>
    <property type="match status" value="1"/>
</dbReference>
<dbReference type="PANTHER" id="PTHR34535">
    <property type="entry name" value="HYDROGENASE MATURATION FACTOR HYPA"/>
    <property type="match status" value="1"/>
</dbReference>
<evidence type="ECO:0000256" key="3">
    <source>
        <dbReference type="ARBA" id="ARBA00022723"/>
    </source>
</evidence>
<dbReference type="PROSITE" id="PS01249">
    <property type="entry name" value="HYPA"/>
    <property type="match status" value="1"/>
</dbReference>
<dbReference type="GO" id="GO:0016151">
    <property type="term" value="F:nickel cation binding"/>
    <property type="evidence" value="ECO:0007669"/>
    <property type="project" value="UniProtKB-UniRule"/>
</dbReference>
<comment type="caution">
    <text evidence="6">The sequence shown here is derived from an EMBL/GenBank/DDBJ whole genome shotgun (WGS) entry which is preliminary data.</text>
</comment>
<evidence type="ECO:0000313" key="6">
    <source>
        <dbReference type="EMBL" id="MBA4501789.1"/>
    </source>
</evidence>
<dbReference type="GO" id="GO:0051604">
    <property type="term" value="P:protein maturation"/>
    <property type="evidence" value="ECO:0007669"/>
    <property type="project" value="InterPro"/>
</dbReference>
<dbReference type="NCBIfam" id="TIGR00100">
    <property type="entry name" value="hypA"/>
    <property type="match status" value="1"/>
</dbReference>
<dbReference type="PANTHER" id="PTHR34535:SF3">
    <property type="entry name" value="HYDROGENASE MATURATION FACTOR HYPA"/>
    <property type="match status" value="1"/>
</dbReference>
<dbReference type="EMBL" id="JACEMT010000041">
    <property type="protein sequence ID" value="MBA4501789.1"/>
    <property type="molecule type" value="Genomic_DNA"/>
</dbReference>
<dbReference type="InterPro" id="IPR020538">
    <property type="entry name" value="Hydgase_Ni_incorp_HypA/HybF_CS"/>
</dbReference>
<organism evidence="6 7">
    <name type="scientific">Marinobacterium marinum</name>
    <dbReference type="NCBI Taxonomy" id="2756129"/>
    <lineage>
        <taxon>Bacteria</taxon>
        <taxon>Pseudomonadati</taxon>
        <taxon>Pseudomonadota</taxon>
        <taxon>Gammaproteobacteria</taxon>
        <taxon>Oceanospirillales</taxon>
        <taxon>Oceanospirillaceae</taxon>
        <taxon>Marinobacterium</taxon>
    </lineage>
</organism>
<proteinExistence type="inferred from homology"/>
<feature type="binding site" evidence="5">
    <location>
        <position position="76"/>
    </location>
    <ligand>
        <name>Zn(2+)</name>
        <dbReference type="ChEBI" id="CHEBI:29105"/>
    </ligand>
</feature>
<keyword evidence="2 5" id="KW-0533">Nickel</keyword>
<keyword evidence="7" id="KW-1185">Reference proteome</keyword>
<name>A0A7W1WX05_9GAMM</name>
<comment type="similarity">
    <text evidence="1 5">Belongs to the HypA/HybF family.</text>
</comment>
<evidence type="ECO:0000256" key="1">
    <source>
        <dbReference type="ARBA" id="ARBA00010748"/>
    </source>
</evidence>
<evidence type="ECO:0000256" key="2">
    <source>
        <dbReference type="ARBA" id="ARBA00022596"/>
    </source>
</evidence>
<dbReference type="HAMAP" id="MF_00213">
    <property type="entry name" value="HypA_HybF"/>
    <property type="match status" value="1"/>
</dbReference>
<keyword evidence="3 5" id="KW-0479">Metal-binding</keyword>
<feature type="binding site" evidence="5">
    <location>
        <position position="89"/>
    </location>
    <ligand>
        <name>Zn(2+)</name>
        <dbReference type="ChEBI" id="CHEBI:29105"/>
    </ligand>
</feature>
<feature type="binding site" evidence="5">
    <location>
        <position position="92"/>
    </location>
    <ligand>
        <name>Zn(2+)</name>
        <dbReference type="ChEBI" id="CHEBI:29105"/>
    </ligand>
</feature>
<keyword evidence="4 5" id="KW-0862">Zinc</keyword>
<dbReference type="Proteomes" id="UP000538931">
    <property type="component" value="Unassembled WGS sequence"/>
</dbReference>
<accession>A0A7W1WX05</accession>
<comment type="function">
    <text evidence="5">Involved in the maturation of [NiFe] hydrogenases. Required for nickel insertion into the metal center of the hydrogenase.</text>
</comment>
<protein>
    <recommendedName>
        <fullName evidence="5">Hydrogenase maturation factor HypA</fullName>
    </recommendedName>
</protein>
<sequence>MHELSLCQALLQLLRRQAAEQRFNRIKQVWLEIGALAAVDPDAMSFAFMAASQGTLADGAVLHLLYCPGRGRCRLCHAEVEMTQWYQSCPRCGAFQLQALSGEGVTIRELEVE</sequence>
<evidence type="ECO:0000256" key="4">
    <source>
        <dbReference type="ARBA" id="ARBA00022833"/>
    </source>
</evidence>
<dbReference type="AlphaFoldDB" id="A0A7W1WX05"/>
<evidence type="ECO:0000313" key="7">
    <source>
        <dbReference type="Proteomes" id="UP000538931"/>
    </source>
</evidence>